<keyword evidence="2" id="KW-1185">Reference proteome</keyword>
<protein>
    <submittedName>
        <fullName evidence="1">Uncharacterized protein</fullName>
    </submittedName>
</protein>
<accession>A0AAD1U4H8</accession>
<comment type="caution">
    <text evidence="1">The sequence shown here is derived from an EMBL/GenBank/DDBJ whole genome shotgun (WGS) entry which is preliminary data.</text>
</comment>
<gene>
    <name evidence="1" type="ORF">ECRASSUSDP1_LOCUS3071</name>
</gene>
<sequence length="278" mass="31941">MNPLSNFLCKDLALNHSSPSLPILGGYYMGKDEELKEAEQDWSSFGIINSSLLLQKWTQEGLISIDEDKSKLTSVNNEDYLKEAGNENQSNSQIKSKVYKKDHSITELANEILKGDQQCVFNFNKNTQVSHKLETHKKRERADAKIKKALRFTKNYIKKLFKSMNPMIAHKRYVNCSAMKIFGRMKLTLSSILSEDLLADDLVYYTIGILGLKKSSHLNCKQKIKREISDFLGTNRTFTYKKLKKTLQSSSFRVLCRYMISQADETIVESLEQVLDLE</sequence>
<evidence type="ECO:0000313" key="2">
    <source>
        <dbReference type="Proteomes" id="UP001295684"/>
    </source>
</evidence>
<name>A0AAD1U4H8_EUPCR</name>
<proteinExistence type="predicted"/>
<organism evidence="1 2">
    <name type="scientific">Euplotes crassus</name>
    <dbReference type="NCBI Taxonomy" id="5936"/>
    <lineage>
        <taxon>Eukaryota</taxon>
        <taxon>Sar</taxon>
        <taxon>Alveolata</taxon>
        <taxon>Ciliophora</taxon>
        <taxon>Intramacronucleata</taxon>
        <taxon>Spirotrichea</taxon>
        <taxon>Hypotrichia</taxon>
        <taxon>Euplotida</taxon>
        <taxon>Euplotidae</taxon>
        <taxon>Moneuplotes</taxon>
    </lineage>
</organism>
<reference evidence="1" key="1">
    <citation type="submission" date="2023-07" db="EMBL/GenBank/DDBJ databases">
        <authorList>
            <consortium name="AG Swart"/>
            <person name="Singh M."/>
            <person name="Singh A."/>
            <person name="Seah K."/>
            <person name="Emmerich C."/>
        </authorList>
    </citation>
    <scope>NUCLEOTIDE SEQUENCE</scope>
    <source>
        <strain evidence="1">DP1</strain>
    </source>
</reference>
<dbReference type="AlphaFoldDB" id="A0AAD1U4H8"/>
<evidence type="ECO:0000313" key="1">
    <source>
        <dbReference type="EMBL" id="CAI2361758.1"/>
    </source>
</evidence>
<dbReference type="EMBL" id="CAMPGE010002940">
    <property type="protein sequence ID" value="CAI2361758.1"/>
    <property type="molecule type" value="Genomic_DNA"/>
</dbReference>
<dbReference type="Proteomes" id="UP001295684">
    <property type="component" value="Unassembled WGS sequence"/>
</dbReference>